<organism evidence="2 3">
    <name type="scientific">Streptomyces millisiae</name>
    <dbReference type="NCBI Taxonomy" id="3075542"/>
    <lineage>
        <taxon>Bacteria</taxon>
        <taxon>Bacillati</taxon>
        <taxon>Actinomycetota</taxon>
        <taxon>Actinomycetes</taxon>
        <taxon>Kitasatosporales</taxon>
        <taxon>Streptomycetaceae</taxon>
        <taxon>Streptomyces</taxon>
    </lineage>
</organism>
<reference evidence="3" key="1">
    <citation type="submission" date="2023-07" db="EMBL/GenBank/DDBJ databases">
        <title>30 novel species of actinomycetes from the DSMZ collection.</title>
        <authorList>
            <person name="Nouioui I."/>
        </authorList>
    </citation>
    <scope>NUCLEOTIDE SEQUENCE [LARGE SCALE GENOMIC DNA]</scope>
    <source>
        <strain evidence="3">DSM 44918</strain>
    </source>
</reference>
<dbReference type="EMBL" id="JAVREM010000009">
    <property type="protein sequence ID" value="MDT0318823.1"/>
    <property type="molecule type" value="Genomic_DNA"/>
</dbReference>
<keyword evidence="1" id="KW-0732">Signal</keyword>
<dbReference type="Proteomes" id="UP001183420">
    <property type="component" value="Unassembled WGS sequence"/>
</dbReference>
<protein>
    <recommendedName>
        <fullName evidence="4">Lipoprotein</fullName>
    </recommendedName>
</protein>
<feature type="chain" id="PRO_5047297544" description="Lipoprotein" evidence="1">
    <location>
        <begin position="22"/>
        <end position="304"/>
    </location>
</feature>
<keyword evidence="3" id="KW-1185">Reference proteome</keyword>
<dbReference type="RefSeq" id="WP_311597741.1">
    <property type="nucleotide sequence ID" value="NZ_JAVREM010000009.1"/>
</dbReference>
<evidence type="ECO:0008006" key="4">
    <source>
        <dbReference type="Google" id="ProtNLM"/>
    </source>
</evidence>
<evidence type="ECO:0000313" key="3">
    <source>
        <dbReference type="Proteomes" id="UP001183420"/>
    </source>
</evidence>
<proteinExistence type="predicted"/>
<evidence type="ECO:0000313" key="2">
    <source>
        <dbReference type="EMBL" id="MDT0318823.1"/>
    </source>
</evidence>
<name>A0ABU2LP34_9ACTN</name>
<feature type="signal peptide" evidence="1">
    <location>
        <begin position="1"/>
        <end position="21"/>
    </location>
</feature>
<sequence>MASRNGLLVVVILLILVPASACSTLESEVDAGASAPPAAGEVVLPINIYIPTTAEENAIAQARAILIDRCMRRFGLSFPRPPANLSDARVLDVGVYGNKRRYGVSDASVAQRYGYHLPSMVAGTRSGATSGAEEDRMHESEEFRTVLAGGPDGERLTVNGEEVPPGGCGQEATTEVEEIGGFSYSQVAAEIKADSYERSRTDADVISAFAEWAQCMAEAGYEVSVPVGEDPAFDLNDPRVSEAEIDMAMADVNCKEETDLIGIWSRTESRYQTDQIAEHEGELQDALTEHRHRMEAINDIVAAG</sequence>
<evidence type="ECO:0000256" key="1">
    <source>
        <dbReference type="SAM" id="SignalP"/>
    </source>
</evidence>
<accession>A0ABU2LP34</accession>
<gene>
    <name evidence="2" type="ORF">RNC47_10790</name>
</gene>
<comment type="caution">
    <text evidence="2">The sequence shown here is derived from an EMBL/GenBank/DDBJ whole genome shotgun (WGS) entry which is preliminary data.</text>
</comment>